<name>A0A7H0VCH4_9FLAO</name>
<accession>A0A7H0VCH4</accession>
<gene>
    <name evidence="1" type="ORF">H4K34_13690</name>
</gene>
<organism evidence="1 2">
    <name type="scientific">Croceimicrobium hydrocarbonivorans</name>
    <dbReference type="NCBI Taxonomy" id="2761580"/>
    <lineage>
        <taxon>Bacteria</taxon>
        <taxon>Pseudomonadati</taxon>
        <taxon>Bacteroidota</taxon>
        <taxon>Flavobacteriia</taxon>
        <taxon>Flavobacteriales</taxon>
        <taxon>Owenweeksiaceae</taxon>
        <taxon>Croceimicrobium</taxon>
    </lineage>
</organism>
<dbReference type="AlphaFoldDB" id="A0A7H0VCH4"/>
<proteinExistence type="predicted"/>
<dbReference type="Proteomes" id="UP000516305">
    <property type="component" value="Chromosome"/>
</dbReference>
<protein>
    <submittedName>
        <fullName evidence="1">Uncharacterized protein</fullName>
    </submittedName>
</protein>
<dbReference type="EMBL" id="CP060139">
    <property type="protein sequence ID" value="QNR23422.1"/>
    <property type="molecule type" value="Genomic_DNA"/>
</dbReference>
<evidence type="ECO:0000313" key="2">
    <source>
        <dbReference type="Proteomes" id="UP000516305"/>
    </source>
</evidence>
<reference evidence="1 2" key="1">
    <citation type="submission" date="2020-08" db="EMBL/GenBank/DDBJ databases">
        <title>Croceimicrobium hydrocarbonivorans gen. nov., sp. nov., a novel marine bacterium isolated from a bacterial consortium that degrades polyethylene terephthalate.</title>
        <authorList>
            <person name="Liu R."/>
        </authorList>
    </citation>
    <scope>NUCLEOTIDE SEQUENCE [LARGE SCALE GENOMIC DNA]</scope>
    <source>
        <strain evidence="1 2">A20-9</strain>
    </source>
</reference>
<evidence type="ECO:0000313" key="1">
    <source>
        <dbReference type="EMBL" id="QNR23422.1"/>
    </source>
</evidence>
<keyword evidence="2" id="KW-1185">Reference proteome</keyword>
<dbReference type="RefSeq" id="WP_210757953.1">
    <property type="nucleotide sequence ID" value="NZ_CP060139.1"/>
</dbReference>
<sequence length="507" mass="59579">MPLVFIGFNSVKAQVLWEETEEDESYIDYLGELSGNHLYRIYDGYFHSEEKFNYAVYRIYNESTQEVLKSFEPECGIILMDFVKNDTLYMVSNDYMRDSKEYQIRLWRFNSKLEEIDKKTIHSWVNLIGPQSVRAKVDKSKKYIVITQLNSIGAGRKTFETVSLVSLADQKMLFSNTYRRSWNDFDFFRYRNRNMSELLVAENGDVYLCSDNGLLYCFLREQNFNLWQLNMRPKDLSAFKLLAGSELSVLNDTTLLYTAEILDYQGYVKRPTFWAMKTIRSGLVAVQIDSRTQLLSLKEMKTVNDAQKGFKTSWYGDKERPGLKQMRPIVFRSEDGKRIYRITEEIQQELGENRWLAYNMFSDLYLSVFDLNGNLMDSQKISKRQIAMNFTQNGGSYFYREEKGMLYIGYYELPEDEKTGSNIALQSGRDNFEDEKYLEKAQLKVVTYNPELKSLENKVYGSQLFLEDYYLATSRFQSLQGEEPIKTFISKKNKFALGRLINLPFVN</sequence>
<dbReference type="KEGG" id="chyd:H4K34_13690"/>